<dbReference type="Proteomes" id="UP000016223">
    <property type="component" value="Chromosome 1"/>
</dbReference>
<evidence type="ECO:0000313" key="5">
    <source>
        <dbReference type="EMBL" id="AGU51549.1"/>
    </source>
</evidence>
<evidence type="ECO:0000256" key="3">
    <source>
        <dbReference type="ARBA" id="ARBA00023163"/>
    </source>
</evidence>
<feature type="domain" description="Peptidase S24/S26A/S26B/S26C" evidence="4">
    <location>
        <begin position="91"/>
        <end position="201"/>
    </location>
</feature>
<keyword evidence="2" id="KW-0238">DNA-binding</keyword>
<accession>T1XGU1</accession>
<dbReference type="PANTHER" id="PTHR40661:SF3">
    <property type="entry name" value="FELS-1 PROPHAGE TRANSCRIPTIONAL REGULATOR"/>
    <property type="match status" value="1"/>
</dbReference>
<dbReference type="EMBL" id="CP003911">
    <property type="protein sequence ID" value="AGU51549.1"/>
    <property type="molecule type" value="Genomic_DNA"/>
</dbReference>
<dbReference type="Pfam" id="PF00717">
    <property type="entry name" value="Peptidase_S24"/>
    <property type="match status" value="1"/>
</dbReference>
<evidence type="ECO:0000313" key="6">
    <source>
        <dbReference type="Proteomes" id="UP000016223"/>
    </source>
</evidence>
<dbReference type="InterPro" id="IPR036286">
    <property type="entry name" value="LexA/Signal_pep-like_sf"/>
</dbReference>
<evidence type="ECO:0000259" key="4">
    <source>
        <dbReference type="Pfam" id="PF00717"/>
    </source>
</evidence>
<dbReference type="RefSeq" id="WP_021008991.1">
    <property type="nucleotide sequence ID" value="NC_022247.1"/>
</dbReference>
<dbReference type="Gene3D" id="1.10.260.40">
    <property type="entry name" value="lambda repressor-like DNA-binding domains"/>
    <property type="match status" value="1"/>
</dbReference>
<dbReference type="InterPro" id="IPR010982">
    <property type="entry name" value="Lambda_DNA-bd_dom_sf"/>
</dbReference>
<name>T1XGU1_VARPD</name>
<evidence type="ECO:0000256" key="2">
    <source>
        <dbReference type="ARBA" id="ARBA00023125"/>
    </source>
</evidence>
<dbReference type="AlphaFoldDB" id="T1XGU1"/>
<keyword evidence="1" id="KW-0805">Transcription regulation</keyword>
<proteinExistence type="predicted"/>
<dbReference type="HOGENOM" id="CLU_066192_1_6_4"/>
<reference evidence="5 6" key="1">
    <citation type="submission" date="2012-10" db="EMBL/GenBank/DDBJ databases">
        <title>Genome sequence of Variovorax paradoxus B4.</title>
        <authorList>
            <person name="Schuldes J."/>
            <person name="Brandt U."/>
            <person name="Hiessl S."/>
            <person name="Wuebbeler J.H."/>
            <person name="Thuermer A."/>
            <person name="Steinbuechel A."/>
            <person name="Daniel R."/>
        </authorList>
    </citation>
    <scope>NUCLEOTIDE SEQUENCE [LARGE SCALE GENOMIC DNA]</scope>
    <source>
        <strain evidence="5 6">B4</strain>
    </source>
</reference>
<dbReference type="CDD" id="cd06529">
    <property type="entry name" value="S24_LexA-like"/>
    <property type="match status" value="1"/>
</dbReference>
<dbReference type="PANTHER" id="PTHR40661">
    <property type="match status" value="1"/>
</dbReference>
<protein>
    <submittedName>
        <fullName evidence="5">Putative phage repressor</fullName>
    </submittedName>
</protein>
<dbReference type="SUPFAM" id="SSF51306">
    <property type="entry name" value="LexA/Signal peptidase"/>
    <property type="match status" value="1"/>
</dbReference>
<dbReference type="GO" id="GO:0003677">
    <property type="term" value="F:DNA binding"/>
    <property type="evidence" value="ECO:0007669"/>
    <property type="project" value="UniProtKB-KW"/>
</dbReference>
<gene>
    <name evidence="5" type="ORF">VAPA_1c44760</name>
</gene>
<dbReference type="InterPro" id="IPR039418">
    <property type="entry name" value="LexA-like"/>
</dbReference>
<dbReference type="KEGG" id="vpd:VAPA_1c44760"/>
<dbReference type="InterPro" id="IPR015927">
    <property type="entry name" value="Peptidase_S24_S26A/B/C"/>
</dbReference>
<keyword evidence="3" id="KW-0804">Transcription</keyword>
<organism evidence="5 6">
    <name type="scientific">Variovorax paradoxus B4</name>
    <dbReference type="NCBI Taxonomy" id="1246301"/>
    <lineage>
        <taxon>Bacteria</taxon>
        <taxon>Pseudomonadati</taxon>
        <taxon>Pseudomonadota</taxon>
        <taxon>Betaproteobacteria</taxon>
        <taxon>Burkholderiales</taxon>
        <taxon>Comamonadaceae</taxon>
        <taxon>Variovorax</taxon>
    </lineage>
</organism>
<dbReference type="Gene3D" id="2.10.109.10">
    <property type="entry name" value="Umud Fragment, subunit A"/>
    <property type="match status" value="1"/>
</dbReference>
<sequence length="216" mass="23783">MTPAQQTLASNFTRALAESGVAPKAIAEARGITEQAVSNWKRTGKIAREHLPTIAQLTGWSVERLLGGAHDDPQPEFAGMAKIARRVPVVGTAKMGDNGYFEDFSWVPGAGDGHIEIQTQDPNAYCLRVRGMSMHPAIRDGWYVLIEPNGQPREGEYVLLKLRDGKKMVKELLFRRPGSIQVMSVNGEERFTVDLEDLEDMQPVGAVVSPSKWSPD</sequence>
<evidence type="ECO:0000256" key="1">
    <source>
        <dbReference type="ARBA" id="ARBA00023015"/>
    </source>
</evidence>